<dbReference type="OrthoDB" id="9793251at2"/>
<dbReference type="eggNOG" id="COG0515">
    <property type="taxonomic scope" value="Bacteria"/>
</dbReference>
<feature type="chain" id="PRO_5003227601" description="Lcl C-terminal domain-containing protein" evidence="1">
    <location>
        <begin position="20"/>
        <end position="186"/>
    </location>
</feature>
<proteinExistence type="predicted"/>
<dbReference type="GeneID" id="95567475"/>
<accession>E8M1C7</accession>
<sequence>MKKFTLGLALTLVSSVSIAAQECSIDIAKTAPNIRYVFNDNGTVKDKVTGLTWMRCPLGQTWNSAQSTCTGEADGMFWQSALSAAQDINTSATNPLHQFAGVAKWRLPNIKEVYSLSEFACYTPALNSKAFSGAFLQPSGDLRTFVWSNTHDAATMNVYAMDTRNSEIYSYAPSGHKFGVLLVADQ</sequence>
<dbReference type="EMBL" id="AEVT01000006">
    <property type="protein sequence ID" value="EGA72107.1"/>
    <property type="molecule type" value="Genomic_DNA"/>
</dbReference>
<evidence type="ECO:0000259" key="2">
    <source>
        <dbReference type="Pfam" id="PF07603"/>
    </source>
</evidence>
<evidence type="ECO:0000313" key="3">
    <source>
        <dbReference type="EMBL" id="EGA72107.1"/>
    </source>
</evidence>
<dbReference type="Pfam" id="PF07603">
    <property type="entry name" value="Lcl_C"/>
    <property type="match status" value="1"/>
</dbReference>
<name>E8M1C7_PHOS4</name>
<keyword evidence="1" id="KW-0732">Signal</keyword>
<dbReference type="Proteomes" id="UP000006228">
    <property type="component" value="Unassembled WGS sequence"/>
</dbReference>
<evidence type="ECO:0000256" key="1">
    <source>
        <dbReference type="SAM" id="SignalP"/>
    </source>
</evidence>
<dbReference type="PANTHER" id="PTHR35812:SF1">
    <property type="entry name" value="LIPOPROTEIN"/>
    <property type="match status" value="1"/>
</dbReference>
<reference evidence="3 4" key="1">
    <citation type="journal article" date="2012" name="Int. J. Syst. Evol. Microbiol.">
        <title>Vibrio caribbeanicus sp. nov., isolated from the marine sponge Scleritoderma cyanea.</title>
        <authorList>
            <person name="Hoffmann M."/>
            <person name="Monday S.R."/>
            <person name="Allard M.W."/>
            <person name="Strain E.A."/>
            <person name="Whittaker P."/>
            <person name="Naum M."/>
            <person name="McCarthy P.J."/>
            <person name="Lopez J.V."/>
            <person name="Fischer M."/>
            <person name="Brown E.W."/>
        </authorList>
    </citation>
    <scope>NUCLEOTIDE SEQUENCE [LARGE SCALE GENOMIC DNA]</scope>
    <source>
        <strain evidence="4">DSMZ 21326</strain>
    </source>
</reference>
<evidence type="ECO:0000313" key="4">
    <source>
        <dbReference type="Proteomes" id="UP000006228"/>
    </source>
</evidence>
<dbReference type="AlphaFoldDB" id="E8M1C7"/>
<feature type="signal peptide" evidence="1">
    <location>
        <begin position="1"/>
        <end position="19"/>
    </location>
</feature>
<gene>
    <name evidence="3" type="ORF">VISI1226_04864</name>
</gene>
<organism evidence="3 4">
    <name type="scientific">Vibrio sinaloensis DSM 21326</name>
    <dbReference type="NCBI Taxonomy" id="945550"/>
    <lineage>
        <taxon>Bacteria</taxon>
        <taxon>Pseudomonadati</taxon>
        <taxon>Pseudomonadota</taxon>
        <taxon>Gammaproteobacteria</taxon>
        <taxon>Vibrionales</taxon>
        <taxon>Vibrionaceae</taxon>
        <taxon>Vibrio</taxon>
        <taxon>Vibrio oreintalis group</taxon>
    </lineage>
</organism>
<feature type="domain" description="Lcl C-terminal" evidence="2">
    <location>
        <begin position="42"/>
        <end position="183"/>
    </location>
</feature>
<dbReference type="PANTHER" id="PTHR35812">
    <property type="entry name" value="LIPOPROTEIN"/>
    <property type="match status" value="1"/>
</dbReference>
<protein>
    <recommendedName>
        <fullName evidence="2">Lcl C-terminal domain-containing protein</fullName>
    </recommendedName>
</protein>
<dbReference type="RefSeq" id="WP_008072794.1">
    <property type="nucleotide sequence ID" value="NZ_AEVT01000006.1"/>
</dbReference>
<comment type="caution">
    <text evidence="3">The sequence shown here is derived from an EMBL/GenBank/DDBJ whole genome shotgun (WGS) entry which is preliminary data.</text>
</comment>
<dbReference type="InterPro" id="IPR011460">
    <property type="entry name" value="Lcl_C"/>
</dbReference>